<dbReference type="AlphaFoldDB" id="A0A7C8Q3X7"/>
<gene>
    <name evidence="1" type="ORF">TWF788_004192</name>
</gene>
<proteinExistence type="predicted"/>
<sequence>MCYHTGCRDPLERLYPASNEVLRNQDLLKRILYLAYKDDNLGTPKINELRVISRTWKSLIDSSELLQNISYQTRHEQGSLALCWKYLEELRSAARDVRAIRIDDAGIYVPGKEEFEAFAEPMSRSSSISNIHLTKPALQVVYLCFQGFGSRDFVSNMHMESIIRPDDLWISNPVTSGTGFSFKYCHRISTDSGVRSHQVIQSFIDLIRKFYSFQRVFTIISVAIEYEASKPSVDIKQNDFLPNFDRLFDLWQSRKIANGIPTSSIALLMVASPFIAFHGAIKTARAVIGL</sequence>
<dbReference type="Proteomes" id="UP000479691">
    <property type="component" value="Unassembled WGS sequence"/>
</dbReference>
<comment type="caution">
    <text evidence="1">The sequence shown here is derived from an EMBL/GenBank/DDBJ whole genome shotgun (WGS) entry which is preliminary data.</text>
</comment>
<dbReference type="EMBL" id="JAABOE010000002">
    <property type="protein sequence ID" value="KAF3192002.1"/>
    <property type="molecule type" value="Genomic_DNA"/>
</dbReference>
<evidence type="ECO:0000313" key="2">
    <source>
        <dbReference type="Proteomes" id="UP000479691"/>
    </source>
</evidence>
<accession>A0A7C8Q3X7</accession>
<reference evidence="1 2" key="1">
    <citation type="submission" date="2019-06" db="EMBL/GenBank/DDBJ databases">
        <authorList>
            <person name="Palmer J.M."/>
        </authorList>
    </citation>
    <scope>NUCLEOTIDE SEQUENCE [LARGE SCALE GENOMIC DNA]</scope>
    <source>
        <strain evidence="1 2">TWF788</strain>
    </source>
</reference>
<organism evidence="1 2">
    <name type="scientific">Orbilia oligospora</name>
    <name type="common">Nematode-trapping fungus</name>
    <name type="synonym">Arthrobotrys oligospora</name>
    <dbReference type="NCBI Taxonomy" id="2813651"/>
    <lineage>
        <taxon>Eukaryota</taxon>
        <taxon>Fungi</taxon>
        <taxon>Dikarya</taxon>
        <taxon>Ascomycota</taxon>
        <taxon>Pezizomycotina</taxon>
        <taxon>Orbiliomycetes</taxon>
        <taxon>Orbiliales</taxon>
        <taxon>Orbiliaceae</taxon>
        <taxon>Orbilia</taxon>
    </lineage>
</organism>
<protein>
    <submittedName>
        <fullName evidence="1">Uncharacterized protein</fullName>
    </submittedName>
</protein>
<evidence type="ECO:0000313" key="1">
    <source>
        <dbReference type="EMBL" id="KAF3192002.1"/>
    </source>
</evidence>
<name>A0A7C8Q3X7_ORBOL</name>